<evidence type="ECO:0000256" key="1">
    <source>
        <dbReference type="SAM" id="MobiDB-lite"/>
    </source>
</evidence>
<dbReference type="AlphaFoldDB" id="A0A1I7YGV4"/>
<name>A0A1I7YGV4_9BILA</name>
<evidence type="ECO:0000313" key="2">
    <source>
        <dbReference type="Proteomes" id="UP000095287"/>
    </source>
</evidence>
<dbReference type="Proteomes" id="UP000095287">
    <property type="component" value="Unplaced"/>
</dbReference>
<evidence type="ECO:0000313" key="3">
    <source>
        <dbReference type="WBParaSite" id="L893_g16280.t1"/>
    </source>
</evidence>
<organism evidence="2 3">
    <name type="scientific">Steinernema glaseri</name>
    <dbReference type="NCBI Taxonomy" id="37863"/>
    <lineage>
        <taxon>Eukaryota</taxon>
        <taxon>Metazoa</taxon>
        <taxon>Ecdysozoa</taxon>
        <taxon>Nematoda</taxon>
        <taxon>Chromadorea</taxon>
        <taxon>Rhabditida</taxon>
        <taxon>Tylenchina</taxon>
        <taxon>Panagrolaimomorpha</taxon>
        <taxon>Strongyloidoidea</taxon>
        <taxon>Steinernematidae</taxon>
        <taxon>Steinernema</taxon>
    </lineage>
</organism>
<sequence>MSIDRKQNASTKILFSFSGIRLPCPESTIKPKTSNTMIITLNSHPQPTKNQYTNPISRKLCAHPTCEAGPKVNSETTFRQKSEDAASSYHDSSFNHGEEDMLPMVRPSAAAHTEREY</sequence>
<proteinExistence type="predicted"/>
<reference evidence="3" key="1">
    <citation type="submission" date="2016-11" db="UniProtKB">
        <authorList>
            <consortium name="WormBaseParasite"/>
        </authorList>
    </citation>
    <scope>IDENTIFICATION</scope>
</reference>
<dbReference type="WBParaSite" id="L893_g16280.t1">
    <property type="protein sequence ID" value="L893_g16280.t1"/>
    <property type="gene ID" value="L893_g16280"/>
</dbReference>
<feature type="region of interest" description="Disordered" evidence="1">
    <location>
        <begin position="69"/>
        <end position="117"/>
    </location>
</feature>
<protein>
    <submittedName>
        <fullName evidence="3">MSP domain-containing protein</fullName>
    </submittedName>
</protein>
<accession>A0A1I7YGV4</accession>
<keyword evidence="2" id="KW-1185">Reference proteome</keyword>